<comment type="similarity">
    <text evidence="2">Belongs to the DODA-type extradiol aromatic ring-opening dioxygenase family.</text>
</comment>
<keyword evidence="7" id="KW-0223">Dioxygenase</keyword>
<keyword evidence="3" id="KW-0479">Metal-binding</keyword>
<feature type="domain" description="Extradiol ring-cleavage dioxygenase class III enzyme subunit B" evidence="6">
    <location>
        <begin position="34"/>
        <end position="263"/>
    </location>
</feature>
<protein>
    <submittedName>
        <fullName evidence="7">Dioxygenase</fullName>
    </submittedName>
</protein>
<accession>A0ABT0E879</accession>
<dbReference type="RefSeq" id="WP_246952201.1">
    <property type="nucleotide sequence ID" value="NZ_JALKII010000006.1"/>
</dbReference>
<dbReference type="InterPro" id="IPR014436">
    <property type="entry name" value="Extradiol_dOase_DODA"/>
</dbReference>
<keyword evidence="8" id="KW-1185">Reference proteome</keyword>
<evidence type="ECO:0000259" key="6">
    <source>
        <dbReference type="Pfam" id="PF02900"/>
    </source>
</evidence>
<evidence type="ECO:0000256" key="5">
    <source>
        <dbReference type="ARBA" id="ARBA00023002"/>
    </source>
</evidence>
<gene>
    <name evidence="7" type="ORF">MU846_09830</name>
</gene>
<sequence>MQTDTQAAVPMPTLFIPHGAGPCFFMDWNPADAWDGMAAFLRGLAATLPRQPKAIVMVSAHWREVEGFRVTGQARPSLFYDYYGFPPHTYELKYPAPGQPELAQQVAELIAQRGLAVSVDGQRDFDHGMFIPLKLIYPDAEVPVIQLSLRSDLDTAAHLEVGRALASLREQDVLIIGSGMSFHNMRAYGDKRYTPISQEFDRWLTAAVEAPPAEREQLLRQWESAPQAQQCHPPGDEEHFTPLLVAAGAGHDAPGKKIYSEVVMETQLSAYQFG</sequence>
<dbReference type="PANTHER" id="PTHR30096">
    <property type="entry name" value="4,5-DOPA DIOXYGENASE EXTRADIOL-LIKE PROTEIN"/>
    <property type="match status" value="1"/>
</dbReference>
<evidence type="ECO:0000313" key="7">
    <source>
        <dbReference type="EMBL" id="MCK0538009.1"/>
    </source>
</evidence>
<name>A0ABT0E879_9GAMM</name>
<dbReference type="SUPFAM" id="SSF53213">
    <property type="entry name" value="LigB-like"/>
    <property type="match status" value="1"/>
</dbReference>
<dbReference type="CDD" id="cd07363">
    <property type="entry name" value="45_DOPA_Dioxygenase"/>
    <property type="match status" value="1"/>
</dbReference>
<dbReference type="PIRSF" id="PIRSF006157">
    <property type="entry name" value="Doxgns_DODA"/>
    <property type="match status" value="1"/>
</dbReference>
<proteinExistence type="inferred from homology"/>
<dbReference type="InterPro" id="IPR004183">
    <property type="entry name" value="Xdiol_dOase_suB"/>
</dbReference>
<dbReference type="PANTHER" id="PTHR30096:SF0">
    <property type="entry name" value="4,5-DOPA DIOXYGENASE EXTRADIOL-LIKE PROTEIN"/>
    <property type="match status" value="1"/>
</dbReference>
<keyword evidence="5" id="KW-0560">Oxidoreductase</keyword>
<dbReference type="Gene3D" id="3.40.830.10">
    <property type="entry name" value="LigB-like"/>
    <property type="match status" value="1"/>
</dbReference>
<dbReference type="GO" id="GO:0051213">
    <property type="term" value="F:dioxygenase activity"/>
    <property type="evidence" value="ECO:0007669"/>
    <property type="project" value="UniProtKB-KW"/>
</dbReference>
<evidence type="ECO:0000256" key="1">
    <source>
        <dbReference type="ARBA" id="ARBA00001947"/>
    </source>
</evidence>
<evidence type="ECO:0000313" key="8">
    <source>
        <dbReference type="Proteomes" id="UP001165524"/>
    </source>
</evidence>
<reference evidence="7" key="1">
    <citation type="submission" date="2022-04" db="EMBL/GenBank/DDBJ databases">
        <title>Alcanivorax sp. CY1518 draft genome sequence.</title>
        <authorList>
            <person name="Zhao G."/>
            <person name="An M."/>
        </authorList>
    </citation>
    <scope>NUCLEOTIDE SEQUENCE</scope>
    <source>
        <strain evidence="7">CY1518</strain>
    </source>
</reference>
<dbReference type="Pfam" id="PF02900">
    <property type="entry name" value="LigB"/>
    <property type="match status" value="1"/>
</dbReference>
<organism evidence="7 8">
    <name type="scientific">Alcanivorax quisquiliarum</name>
    <dbReference type="NCBI Taxonomy" id="2933565"/>
    <lineage>
        <taxon>Bacteria</taxon>
        <taxon>Pseudomonadati</taxon>
        <taxon>Pseudomonadota</taxon>
        <taxon>Gammaproteobacteria</taxon>
        <taxon>Oceanospirillales</taxon>
        <taxon>Alcanivoracaceae</taxon>
        <taxon>Alcanivorax</taxon>
    </lineage>
</organism>
<comment type="cofactor">
    <cofactor evidence="1">
        <name>Zn(2+)</name>
        <dbReference type="ChEBI" id="CHEBI:29105"/>
    </cofactor>
</comment>
<dbReference type="Proteomes" id="UP001165524">
    <property type="component" value="Unassembled WGS sequence"/>
</dbReference>
<evidence type="ECO:0000256" key="4">
    <source>
        <dbReference type="ARBA" id="ARBA00022833"/>
    </source>
</evidence>
<dbReference type="EMBL" id="JALKII010000006">
    <property type="protein sequence ID" value="MCK0538009.1"/>
    <property type="molecule type" value="Genomic_DNA"/>
</dbReference>
<comment type="caution">
    <text evidence="7">The sequence shown here is derived from an EMBL/GenBank/DDBJ whole genome shotgun (WGS) entry which is preliminary data.</text>
</comment>
<evidence type="ECO:0000256" key="2">
    <source>
        <dbReference type="ARBA" id="ARBA00007581"/>
    </source>
</evidence>
<evidence type="ECO:0000256" key="3">
    <source>
        <dbReference type="ARBA" id="ARBA00022723"/>
    </source>
</evidence>
<keyword evidence="4" id="KW-0862">Zinc</keyword>